<dbReference type="InterPro" id="IPR027417">
    <property type="entry name" value="P-loop_NTPase"/>
</dbReference>
<dbReference type="Pfam" id="PF12774">
    <property type="entry name" value="AAA_6"/>
    <property type="match status" value="1"/>
</dbReference>
<organism evidence="17 18">
    <name type="scientific">Ridgeia piscesae</name>
    <name type="common">Tubeworm</name>
    <dbReference type="NCBI Taxonomy" id="27915"/>
    <lineage>
        <taxon>Eukaryota</taxon>
        <taxon>Metazoa</taxon>
        <taxon>Spiralia</taxon>
        <taxon>Lophotrochozoa</taxon>
        <taxon>Annelida</taxon>
        <taxon>Polychaeta</taxon>
        <taxon>Sedentaria</taxon>
        <taxon>Canalipalpata</taxon>
        <taxon>Sabellida</taxon>
        <taxon>Siboglinidae</taxon>
        <taxon>Ridgeia</taxon>
    </lineage>
</organism>
<dbReference type="InterPro" id="IPR056759">
    <property type="entry name" value="DYH2-5-8_CC"/>
</dbReference>
<dbReference type="FunFam" id="3.40.50.300:FF:001221">
    <property type="entry name" value="Axonemal dynein heavy chain 8"/>
    <property type="match status" value="1"/>
</dbReference>
<dbReference type="InterPro" id="IPR042228">
    <property type="entry name" value="Dynein_linker_3"/>
</dbReference>
<dbReference type="Pfam" id="PF12781">
    <property type="entry name" value="AAA_9"/>
    <property type="match status" value="1"/>
</dbReference>
<dbReference type="FunFam" id="1.10.8.710:FF:000003">
    <property type="entry name" value="Dynein axonemal heavy chain 5"/>
    <property type="match status" value="1"/>
</dbReference>
<keyword evidence="10" id="KW-0969">Cilium</keyword>
<keyword evidence="13" id="KW-0966">Cell projection</keyword>
<accession>A0AAD9NPB0</accession>
<dbReference type="Gene3D" id="1.20.58.1120">
    <property type="match status" value="1"/>
</dbReference>
<dbReference type="Gene3D" id="1.20.1270.280">
    <property type="match status" value="1"/>
</dbReference>
<dbReference type="Gene3D" id="1.10.472.130">
    <property type="match status" value="1"/>
</dbReference>
<dbReference type="FunFam" id="3.40.50.300:FF:000320">
    <property type="entry name" value="Dynein, axonemal, heavy chain 5"/>
    <property type="match status" value="1"/>
</dbReference>
<dbReference type="InterPro" id="IPR013594">
    <property type="entry name" value="Dynein_heavy_tail"/>
</dbReference>
<dbReference type="Pfam" id="PF12777">
    <property type="entry name" value="MT"/>
    <property type="match status" value="1"/>
</dbReference>
<name>A0AAD9NPB0_RIDPI</name>
<dbReference type="Pfam" id="PF25007">
    <property type="entry name" value="DYH2-5-8_CC"/>
    <property type="match status" value="1"/>
</dbReference>
<evidence type="ECO:0000256" key="2">
    <source>
        <dbReference type="ARBA" id="ARBA00008887"/>
    </source>
</evidence>
<dbReference type="Pfam" id="PF08393">
    <property type="entry name" value="DHC_N2"/>
    <property type="match status" value="1"/>
</dbReference>
<dbReference type="Gene3D" id="1.20.920.30">
    <property type="match status" value="1"/>
</dbReference>
<evidence type="ECO:0000256" key="10">
    <source>
        <dbReference type="ARBA" id="ARBA00023069"/>
    </source>
</evidence>
<gene>
    <name evidence="17" type="ORF">NP493_707g01046</name>
</gene>
<feature type="coiled-coil region" evidence="14">
    <location>
        <begin position="339"/>
        <end position="366"/>
    </location>
</feature>
<dbReference type="SUPFAM" id="SSF52540">
    <property type="entry name" value="P-loop containing nucleoside triphosphate hydrolases"/>
    <property type="match status" value="4"/>
</dbReference>
<dbReference type="InterPro" id="IPR004273">
    <property type="entry name" value="Dynein_heavy_D6_P-loop"/>
</dbReference>
<dbReference type="FunFam" id="3.20.180.20:FF:000001">
    <property type="entry name" value="Dynein axonemal heavy chain 5"/>
    <property type="match status" value="1"/>
</dbReference>
<keyword evidence="4" id="KW-0493">Microtubule</keyword>
<comment type="subcellular location">
    <subcellularLocation>
        <location evidence="1">Cytoplasm</location>
        <location evidence="1">Cytoskeleton</location>
        <location evidence="1">Cilium axoneme</location>
    </subcellularLocation>
</comment>
<evidence type="ECO:0000313" key="18">
    <source>
        <dbReference type="Proteomes" id="UP001209878"/>
    </source>
</evidence>
<dbReference type="Pfam" id="PF17852">
    <property type="entry name" value="Dynein_AAA_lid"/>
    <property type="match status" value="1"/>
</dbReference>
<dbReference type="FunFam" id="3.40.50.300:FF:002141">
    <property type="entry name" value="Dynein heavy chain"/>
    <property type="match status" value="1"/>
</dbReference>
<evidence type="ECO:0000259" key="16">
    <source>
        <dbReference type="SMART" id="SM00382"/>
    </source>
</evidence>
<dbReference type="Pfam" id="PF18199">
    <property type="entry name" value="Dynein_C"/>
    <property type="match status" value="1"/>
</dbReference>
<dbReference type="Pfam" id="PF12775">
    <property type="entry name" value="AAA_7"/>
    <property type="match status" value="1"/>
</dbReference>
<dbReference type="Gene3D" id="1.20.920.20">
    <property type="match status" value="1"/>
</dbReference>
<dbReference type="Proteomes" id="UP001209878">
    <property type="component" value="Unassembled WGS sequence"/>
</dbReference>
<evidence type="ECO:0000256" key="12">
    <source>
        <dbReference type="ARBA" id="ARBA00023212"/>
    </source>
</evidence>
<dbReference type="FunFam" id="3.40.50.300:FF:000543">
    <property type="entry name" value="Dynein axonemal heavy chain 5"/>
    <property type="match status" value="1"/>
</dbReference>
<dbReference type="GO" id="GO:0051959">
    <property type="term" value="F:dynein light intermediate chain binding"/>
    <property type="evidence" value="ECO:0007669"/>
    <property type="project" value="InterPro"/>
</dbReference>
<feature type="coiled-coil region" evidence="14">
    <location>
        <begin position="3760"/>
        <end position="3787"/>
    </location>
</feature>
<dbReference type="Pfam" id="PF03028">
    <property type="entry name" value="Dynein_heavy"/>
    <property type="match status" value="1"/>
</dbReference>
<feature type="coiled-coil region" evidence="14">
    <location>
        <begin position="513"/>
        <end position="540"/>
    </location>
</feature>
<dbReference type="Gene3D" id="1.10.8.720">
    <property type="entry name" value="Region D6 of dynein motor"/>
    <property type="match status" value="1"/>
</dbReference>
<dbReference type="FunFam" id="1.10.472.130:FF:000004">
    <property type="entry name" value="Dynein axonemal heavy chain 8"/>
    <property type="match status" value="1"/>
</dbReference>
<evidence type="ECO:0000256" key="7">
    <source>
        <dbReference type="ARBA" id="ARBA00022840"/>
    </source>
</evidence>
<feature type="region of interest" description="Disordered" evidence="15">
    <location>
        <begin position="96"/>
        <end position="123"/>
    </location>
</feature>
<keyword evidence="9 14" id="KW-0175">Coiled coil</keyword>
<dbReference type="Gene3D" id="3.20.180.20">
    <property type="entry name" value="Dynein heavy chain, N-terminal domain 2"/>
    <property type="match status" value="1"/>
</dbReference>
<dbReference type="GO" id="GO:0005874">
    <property type="term" value="C:microtubule"/>
    <property type="evidence" value="ECO:0007669"/>
    <property type="project" value="UniProtKB-KW"/>
</dbReference>
<keyword evidence="12" id="KW-0206">Cytoskeleton</keyword>
<dbReference type="InterPro" id="IPR043157">
    <property type="entry name" value="Dynein_AAA1S"/>
</dbReference>
<dbReference type="Gene3D" id="6.10.140.1060">
    <property type="match status" value="1"/>
</dbReference>
<dbReference type="FunFam" id="1.20.920.30:FF:000004">
    <property type="entry name" value="Dynein axonemal heavy chain 5"/>
    <property type="match status" value="1"/>
</dbReference>
<dbReference type="FunFam" id="1.20.58.1120:FF:000004">
    <property type="entry name" value="Dynein axonemal heavy chain 5"/>
    <property type="match status" value="1"/>
</dbReference>
<evidence type="ECO:0000256" key="5">
    <source>
        <dbReference type="ARBA" id="ARBA00022737"/>
    </source>
</evidence>
<evidence type="ECO:0000256" key="14">
    <source>
        <dbReference type="SAM" id="Coils"/>
    </source>
</evidence>
<dbReference type="InterPro" id="IPR041466">
    <property type="entry name" value="Dynein_AAA5_ext"/>
</dbReference>
<dbReference type="Pfam" id="PF18198">
    <property type="entry name" value="AAA_lid_11"/>
    <property type="match status" value="1"/>
</dbReference>
<dbReference type="InterPro" id="IPR024317">
    <property type="entry name" value="Dynein_heavy_chain_D4_dom"/>
</dbReference>
<dbReference type="InterPro" id="IPR041228">
    <property type="entry name" value="Dynein_C"/>
</dbReference>
<keyword evidence="5" id="KW-0677">Repeat</keyword>
<keyword evidence="7" id="KW-0067">ATP-binding</keyword>
<protein>
    <recommendedName>
        <fullName evidence="16">AAA+ ATPase domain-containing protein</fullName>
    </recommendedName>
</protein>
<dbReference type="InterPro" id="IPR035706">
    <property type="entry name" value="AAA_9"/>
</dbReference>
<sequence length="4433" mass="505384">MADVEAAPNETEAPVQEEAPVTEEGGGESPPPGEKETTKSPSPKPDQEHDEVAPPLISKESDDKDEVSKDQKKAEGPPGGRMEKRMSKAINKYHGAPKKVALTGESLKEQQKQAKANKEEHRMQMDSRHQYIIGRIADFIQLEVAAVEDMVLSDDKFDMIDKFFAVKGPRKIMFFYQEPVRDVMMSRTDASSTVITHNPQKKLFITSGTDEPLVGTCVYFLRLGDKAITTSAIAEQVFCGYIDSAPVMSEMLHSFEETIGKVLVPLLREQESWGPELDQTQEKISEFLEELDVFVASLGDARDNMSGHVTLAETEYDSMLHSMRSPQDYQTVVNNSEILEKLEELLATWQKQIEQVLTEAEQIRREADNIGPTAELGYWKGRMAKFNTLLEQIKGPRCKTVVGILNSAKSKSITRWRILDSRITDAANQAKDNVKYLYTLDKFFGPLIKHQPGALVENIPSLMNAIRMIYSISSYYNTSERMTSLFVKITNQMITTCKAYINTGVSKIWDHPREQLLTRISECRRLNEEYQRQFHKTREKLRENPDGRQFEFSENYIFGKFDTFCRRLEKIADMLNTMEAYSGLADVRSEGIDIIVVKYKTIVENTKKKSYDILDHRKPEFDVDYEEFKNAFDGLQAQIQGFVDAWFEKPLTTQQAIELLVKFEEIRGPQLELKEKYMKVIAKYSHDLEDVRKLYQKQKNEPFVPRNLPPVAGRIAWARQLYRKIEMPMKHFKKKPDILKTEEGKKVIRNYNKMAAVLMEYEMLYHRGWFRAVETARSGLNSSLLVVHETTKELFVNFDTQILELLTETKYLKKLNLEIPDAADILNDKMDQIKEDRESLQEMIRDYEKMVANIPVVLLPMLKPYIDRVDDAIKPGHTRLSWTSLTVQSYMENVYVKLGEMEILLKRSKDILDSRIEEVLEDMSMTPLCTLPEDDAVTVDTFMRLTEETCTNACNILTKSSKAVEEAVTQLVDMLKSPLTEAELKDMIPEPEENPNNEPDAYTLVLNCFTQKNTDALIKCTRMSLDAIKRRVQLTNRYSLKDMANEQTPLFKADVVLSIPQVVLKPSPEEIQMSLNKAVQVILKMFEGIPQWKHLTNQQKQQHKKKQQQKELEAQAQEQGDDIKINPATVVKPLHRVIADHKDVIKIVVHLNSVMATLKPQVMEHLAGYSKYSELWDEEPEMKVKEFMASDPLISECGAQLRYYSALEEAIQEMETSHQVGPLLLVMEKLRLALIAEANAWKQMYGRYLNERCAKQMDDTLDFFNEMEKRLSRPVKDLDDIRSHMGALREIREKEIEIDMTIAPIEEAYILLGKYNLAFNDGNPERVDSLSYGWSKLTDRVQKVQNNLMEIQPQYKANLLNLVETFKEDSFEFTGDYNDKGPMVDGISPREASDRLTVFQAKFDELWNKYQTYSGGEALFGLTVTEYPELQQIRKELNLLQKLYSLYNEVLEKVNGYNDIAWVEIDLEKINNDLMEFQNKCRKLPKALKEWQAYEELRKTIDDFNETVPLLEMMSHKAMMSRHWERIAQITSHTFDVDSDNFLLRNLMEAPLLANKEDIEDVCISAVKEKDIEAKLNTVINDWSAQTLTFANFKTRGELLLKGDATGELVALMEDSLMVLGALLSNRYNVPFKAKIQEWVHKLTGTTEIIENWMTVQNLWIYLEAVFVGGDIAKQLPQEAKRFSNIDKSWIKIMQKAHENPLVVQCCMGDDTLSQLLPHSLEQLELCQKSLTGYLEQKRLLFPRFFFVSDPSLLEILGQASDSHTIQAHLLSVFDNVHTVSFDEKAYDHIVSLNSQEGESVDLEKHIVATGNVENWLGELLKGIQSSLHSIIRISYIALQDPSMKLIEFENSYPAQVGLLGIQMLWSREAELALQNARVDKKVMITANQRFLELLNQLIDITTTELTKIDRTKFETLVTIHVHQRDIFDELVKMHVKSPTDFEWLKQSRFYFREDEDKCLISITDVDFVYQNEYLGCTDRLVITPLTDRCYITLAQALGMSLGGAPAGPAGTGKTESVKDMARCLGKYVVVFNCSDQMDYRGLGRIYKGLAQSGAWGCFDEFNRIDLPVLSVAAQQIAIVLNCKKERKTQFIFTDGDVVDMNPEFGIFLTMNPGYAGRQELPENLKINFRTVAMMVPDRGIIIRVKLASCGFQQNVVLAKKFFTLYKLCEEQLSKQVHYDFGLRNILSVLRTLGSQKRSKPEDGEPTTVMRVLRDMNLSKLVDEDEPLFMSLIDDLFPGMVLDKAGYPEIEAAIEHQVAEFGLVFHSPWILKLIQLYETQAVRHGMMTLGPSGAGKTKCIHVLMKAMTECGRPHKEMRMNPKAITAPQMFGRLDVATNDWTDGIFSTLWRRTHKTKKGEHVWLVLDGPVDAIWIENLNSVLDDNKTLTLANGDRISMAPNCKIIFEVHNIDNASPATVSRNGMVFMSSSIMDWNPILKGSLNNKPPNQADTIFTTFESVWEMVHEYVINSLNPKMEMLECMYIRQAIDLLEGLIPPGDEGKDISTVHMQKLILFAIMFSVGALLEIDDRKKLEEFLRGHESKLPLPECEGDDTMYEYVVGNNGTWEHWKMRVPAYQYSTDTIPDYLMILVPNVDNTRTDYLIETIARQGKAVLLIGEQGTAKTVMIQGYCNKYDPEEKMMKSFNFSSASTPLLFQRTIESYVDKRMGTTYGPPAGKKLTVFVDDINMPVINEWGDQVTNEITRQMMEIGGFFNLEKPGEFTTIVDIQMMGAMIHPGGGRNDIPQRLKRQFNIFNCTLPSNASIDKIFNNIGVGYFIPDRGFPEEVCQVIEMLVPATRTLWQRVKNKMLPTPTKFHYVFNLRDLSRIWQGLLVGTAEIINTTDVLMALWKHECSRVIADRFITFEDKEWFEKAIQTVAEENCGSALATAMAAEPYFVDFLRDAPEITGDEPEDADLDAPKIYEPIESLDQLSTKLKFYQDMYNETVRSGKMDLVFFKDAMTNLVKISRIIRTSKGHCLLVGVGGSGKQSLTRLASYIAGYTSFQITLSRSYNVSNLMEDLKILYRTAGGQGKGITFLFTDNEVKDEGFLEYMNNVLSSGEVSNLFPRDEMDEIMQELIPVMKKEFPRRPPTNENMYEYYLDRVKKNLHVALCFSPVGEKFRSRSLKFPALITGCTMDWFQRWPKDALVAVAHHFLSSYDLVCTPLVKTAVVNTMGVFQDMVAEMCTEYFQRYRRQTHVTPKSYLSFIAGYKAIYGTKRQAIGILAERMDTGLKKLVEATESVNELSKELVVKEKELAVASKKTDQVLAEVTVSAQAAEKVKAEVQKVKDKAQKIVDEISSAKGIAEGKLEAARPALEEAEAALQTIKPAHISTVRKLAKPPHLIMRIMDCVLLLFQRKIDVVTQDPERPTLKPSWSEALKLMSASTFLNGLLTFPKDTINDETVELLSPYLQMEDFTSEGAKKACGDVAGLLSWVRAMSSFFSINKEVLPLKANLIIQEAKLEKAMADLNQAQAQLDEKQRELDVVQAKFDAAMAEKQRLMDDADSCRRKMTNASALIGGLAGEKVRWTQASKGFEAQTTKLVGDVLLATGFLSYSGPFNQDFRSLMLQNWKKEMLTNKIPFSEDINLIGMLVDNATISDWNLQGLPNDELSIQNGLIVTTASRYPLLIDPQGQGKAWIKEREKKNELQVTSLNHKYFRSHLEDALSLGRPLIIEDVGEELDPALDNVLEKNFIKSGSTFKVMVGDKEVDVMNSFTLYITTKLGNPAYTPEVSAKTSIIDFTVTMKGLEDQLLGIVILTEKKELESERTKLLEEVASNKRKMQELEDNLLYRLTSTEGSLVEDESLIEVLGVTKTTSQEVTEKLNIAAETEIRINSAREEFRPVATRGSVLYFLIVEMSIVNIMYQTALKQFLGIFDISMARSVKSPITAKRIHNIIEYLTFEAFKYSARGYYEEDKFLFTILLTLKIQLQAKQIRNDEFQCFIKGGAALDLNAVEPKPKKWIADMTWLNLVELSKLGQFAQITTQVQQNDKMWKEWFDEDAPEEAVIPNGYSNTLDVFHKLLLIRSWCPDRAIPMAKMYVASAMGKEFAEGVILDLEAMWAESTPYTPMICFLSMGSDPTDNVERLAKSKGIKCTAISMGQGQEVHARKLMSQSMTDGAWVLLQNCHLGLDYMDEFLDVITSTENIHTKFRSWLTTEPHPKFPINLLQTSIKFTAEPPQGVKAGLKRTYGLVNQELLDITNMAQWKPMLYGVAFLHTTVQERRKFGPIGWNIPYEFNQSDFSATIQFIQNHLDDVDPRKGVSWVTVRYMLGEVQYGGRVTDDYDKRLLITYAKVWFGEGMFADSFQFYTGYKIPRCKTIDEYRSFIETLPMVDSPETFGLHPNADITYSTTTANTMLATIVSIQPKDSSGSGGETRETVVYRLADDMLEKLPADFVEHEVRDRLKKMGLFTPLNIFLRQEVKRMQRGLLLRSV</sequence>
<comment type="caution">
    <text evidence="17">The sequence shown here is derived from an EMBL/GenBank/DDBJ whole genome shotgun (WGS) entry which is preliminary data.</text>
</comment>
<dbReference type="GO" id="GO:0008569">
    <property type="term" value="F:minus-end-directed microtubule motor activity"/>
    <property type="evidence" value="ECO:0007669"/>
    <property type="project" value="InterPro"/>
</dbReference>
<proteinExistence type="inferred from homology"/>
<dbReference type="InterPro" id="IPR003593">
    <property type="entry name" value="AAA+_ATPase"/>
</dbReference>
<dbReference type="PANTHER" id="PTHR46532:SF13">
    <property type="entry name" value="CYTOPLASMIC DYNEIN 1 HEAVY CHAIN 1"/>
    <property type="match status" value="1"/>
</dbReference>
<dbReference type="GO" id="GO:0005524">
    <property type="term" value="F:ATP binding"/>
    <property type="evidence" value="ECO:0007669"/>
    <property type="project" value="UniProtKB-KW"/>
</dbReference>
<evidence type="ECO:0000256" key="11">
    <source>
        <dbReference type="ARBA" id="ARBA00023175"/>
    </source>
</evidence>
<keyword evidence="6" id="KW-0547">Nucleotide-binding</keyword>
<dbReference type="PANTHER" id="PTHR46532">
    <property type="entry name" value="MALE FERTILITY FACTOR KL5"/>
    <property type="match status" value="1"/>
</dbReference>
<dbReference type="EMBL" id="JAODUO010000707">
    <property type="protein sequence ID" value="KAK2175793.1"/>
    <property type="molecule type" value="Genomic_DNA"/>
</dbReference>
<evidence type="ECO:0000256" key="6">
    <source>
        <dbReference type="ARBA" id="ARBA00022741"/>
    </source>
</evidence>
<dbReference type="Gene3D" id="1.20.140.100">
    <property type="entry name" value="Dynein heavy chain, N-terminal domain 2"/>
    <property type="match status" value="1"/>
</dbReference>
<reference evidence="17" key="1">
    <citation type="journal article" date="2023" name="Mol. Biol. Evol.">
        <title>Third-Generation Sequencing Reveals the Adaptive Role of the Epigenome in Three Deep-Sea Polychaetes.</title>
        <authorList>
            <person name="Perez M."/>
            <person name="Aroh O."/>
            <person name="Sun Y."/>
            <person name="Lan Y."/>
            <person name="Juniper S.K."/>
            <person name="Young C.R."/>
            <person name="Angers B."/>
            <person name="Qian P.Y."/>
        </authorList>
    </citation>
    <scope>NUCLEOTIDE SEQUENCE</scope>
    <source>
        <strain evidence="17">R07B-5</strain>
    </source>
</reference>
<dbReference type="GO" id="GO:0045505">
    <property type="term" value="F:dynein intermediate chain binding"/>
    <property type="evidence" value="ECO:0007669"/>
    <property type="project" value="InterPro"/>
</dbReference>
<dbReference type="FunFam" id="3.40.50.300:FF:000044">
    <property type="entry name" value="Dynein heavy chain 5, axonemal"/>
    <property type="match status" value="1"/>
</dbReference>
<feature type="compositionally biased region" description="Basic and acidic residues" evidence="15">
    <location>
        <begin position="59"/>
        <end position="84"/>
    </location>
</feature>
<dbReference type="Pfam" id="PF12780">
    <property type="entry name" value="AAA_8"/>
    <property type="match status" value="1"/>
</dbReference>
<dbReference type="FunFam" id="1.10.287.2620:FF:000003">
    <property type="entry name" value="Dynein, axonemal, heavy chain 5"/>
    <property type="match status" value="1"/>
</dbReference>
<dbReference type="GO" id="GO:0097729">
    <property type="term" value="C:9+2 motile cilium"/>
    <property type="evidence" value="ECO:0007669"/>
    <property type="project" value="UniProtKB-ARBA"/>
</dbReference>
<dbReference type="InterPro" id="IPR041658">
    <property type="entry name" value="AAA_lid_11"/>
</dbReference>
<evidence type="ECO:0000256" key="8">
    <source>
        <dbReference type="ARBA" id="ARBA00023017"/>
    </source>
</evidence>
<dbReference type="InterPro" id="IPR035699">
    <property type="entry name" value="AAA_6"/>
</dbReference>
<dbReference type="Gene3D" id="1.10.8.710">
    <property type="match status" value="1"/>
</dbReference>
<dbReference type="InterPro" id="IPR013602">
    <property type="entry name" value="Dynein_heavy_linker"/>
</dbReference>
<dbReference type="FunFam" id="1.10.8.720:FF:000004">
    <property type="entry name" value="Dynein heavy chain 5, axonemal"/>
    <property type="match status" value="1"/>
</dbReference>
<dbReference type="InterPro" id="IPR041589">
    <property type="entry name" value="DNAH3_AAA_lid_1"/>
</dbReference>
<dbReference type="InterPro" id="IPR042219">
    <property type="entry name" value="AAA_lid_11_sf"/>
</dbReference>
<feature type="coiled-coil region" evidence="14">
    <location>
        <begin position="3451"/>
        <end position="3495"/>
    </location>
</feature>
<dbReference type="FunFam" id="3.40.50.300:FF:000049">
    <property type="entry name" value="Dynein, axonemal, heavy chain 5"/>
    <property type="match status" value="1"/>
</dbReference>
<evidence type="ECO:0000256" key="13">
    <source>
        <dbReference type="ARBA" id="ARBA00023273"/>
    </source>
</evidence>
<dbReference type="FunFam" id="1.20.920.20:FF:000004">
    <property type="entry name" value="Dynein axonemal heavy chain 5"/>
    <property type="match status" value="1"/>
</dbReference>
<feature type="region of interest" description="Disordered" evidence="15">
    <location>
        <begin position="1"/>
        <end position="84"/>
    </location>
</feature>
<dbReference type="InterPro" id="IPR042222">
    <property type="entry name" value="Dynein_2_N"/>
</dbReference>
<keyword evidence="3" id="KW-0963">Cytoplasm</keyword>
<dbReference type="FunFam" id="1.20.140.100:FF:000003">
    <property type="entry name" value="Dynein, axonemal, heavy chain 5"/>
    <property type="match status" value="1"/>
</dbReference>
<dbReference type="SMART" id="SM00382">
    <property type="entry name" value="AAA"/>
    <property type="match status" value="2"/>
</dbReference>
<evidence type="ECO:0000256" key="9">
    <source>
        <dbReference type="ARBA" id="ARBA00023054"/>
    </source>
</evidence>
<evidence type="ECO:0000256" key="15">
    <source>
        <dbReference type="SAM" id="MobiDB-lite"/>
    </source>
</evidence>
<dbReference type="Pfam" id="PF17857">
    <property type="entry name" value="AAA_lid_1"/>
    <property type="match status" value="1"/>
</dbReference>
<keyword evidence="11" id="KW-0505">Motor protein</keyword>
<dbReference type="GO" id="GO:0005858">
    <property type="term" value="C:axonemal dynein complex"/>
    <property type="evidence" value="ECO:0007669"/>
    <property type="project" value="TreeGrafter"/>
</dbReference>
<dbReference type="InterPro" id="IPR026983">
    <property type="entry name" value="DHC"/>
</dbReference>
<evidence type="ECO:0000256" key="4">
    <source>
        <dbReference type="ARBA" id="ARBA00022701"/>
    </source>
</evidence>
<dbReference type="Pfam" id="PF08385">
    <property type="entry name" value="DHC_N1"/>
    <property type="match status" value="1"/>
</dbReference>
<feature type="coiled-coil region" evidence="14">
    <location>
        <begin position="823"/>
        <end position="850"/>
    </location>
</feature>
<feature type="domain" description="AAA+ ATPase" evidence="16">
    <location>
        <begin position="2608"/>
        <end position="2756"/>
    </location>
</feature>
<keyword evidence="18" id="KW-1185">Reference proteome</keyword>
<feature type="region of interest" description="Disordered" evidence="15">
    <location>
        <begin position="1095"/>
        <end position="1119"/>
    </location>
</feature>
<dbReference type="InterPro" id="IPR024743">
    <property type="entry name" value="Dynein_HC_stalk"/>
</dbReference>
<dbReference type="Gene3D" id="3.40.50.300">
    <property type="entry name" value="P-loop containing nucleotide triphosphate hydrolases"/>
    <property type="match status" value="5"/>
</dbReference>
<comment type="similarity">
    <text evidence="2">Belongs to the dynein heavy chain family.</text>
</comment>
<evidence type="ECO:0000256" key="3">
    <source>
        <dbReference type="ARBA" id="ARBA00022490"/>
    </source>
</evidence>
<feature type="compositionally biased region" description="Basic and acidic residues" evidence="15">
    <location>
        <begin position="106"/>
        <end position="123"/>
    </location>
</feature>
<keyword evidence="8" id="KW-0243">Dynein</keyword>
<evidence type="ECO:0000256" key="1">
    <source>
        <dbReference type="ARBA" id="ARBA00004430"/>
    </source>
</evidence>
<dbReference type="Gene3D" id="1.10.8.1220">
    <property type="match status" value="1"/>
</dbReference>
<feature type="domain" description="AAA+ ATPase" evidence="16">
    <location>
        <begin position="2002"/>
        <end position="2139"/>
    </location>
</feature>
<feature type="coiled-coil region" evidence="14">
    <location>
        <begin position="3234"/>
        <end position="3296"/>
    </location>
</feature>
<dbReference type="Gene3D" id="1.10.287.2620">
    <property type="match status" value="1"/>
</dbReference>
<dbReference type="GO" id="GO:0007018">
    <property type="term" value="P:microtubule-based movement"/>
    <property type="evidence" value="ECO:0007669"/>
    <property type="project" value="InterPro"/>
</dbReference>
<dbReference type="FunFam" id="1.10.8.1220:FF:000001">
    <property type="entry name" value="Dynein axonemal heavy chain 5"/>
    <property type="match status" value="1"/>
</dbReference>
<evidence type="ECO:0000313" key="17">
    <source>
        <dbReference type="EMBL" id="KAK2175793.1"/>
    </source>
</evidence>